<keyword evidence="3 4" id="KW-0413">Isomerase</keyword>
<dbReference type="CDD" id="cd02570">
    <property type="entry name" value="PseudoU_synth_EcTruA"/>
    <property type="match status" value="1"/>
</dbReference>
<dbReference type="EC" id="5.4.99.12" evidence="4"/>
<proteinExistence type="inferred from homology"/>
<comment type="similarity">
    <text evidence="1 4 5">Belongs to the tRNA pseudouridine synthase TruA family.</text>
</comment>
<comment type="function">
    <text evidence="4">Formation of pseudouridine at positions 38, 39 and 40 in the anticodon stem and loop of transfer RNAs.</text>
</comment>
<dbReference type="GO" id="GO:0160147">
    <property type="term" value="F:tRNA pseudouridine(38-40) synthase activity"/>
    <property type="evidence" value="ECO:0007669"/>
    <property type="project" value="UniProtKB-EC"/>
</dbReference>
<feature type="domain" description="Pseudouridine synthase I TruA alpha/beta" evidence="6">
    <location>
        <begin position="144"/>
        <end position="245"/>
    </location>
</feature>
<dbReference type="PANTHER" id="PTHR11142">
    <property type="entry name" value="PSEUDOURIDYLATE SYNTHASE"/>
    <property type="match status" value="1"/>
</dbReference>
<dbReference type="Gene3D" id="3.30.70.580">
    <property type="entry name" value="Pseudouridine synthase I, catalytic domain, N-terminal subdomain"/>
    <property type="match status" value="1"/>
</dbReference>
<feature type="active site" description="Nucleophile" evidence="4">
    <location>
        <position position="52"/>
    </location>
</feature>
<comment type="subunit">
    <text evidence="4">Homodimer.</text>
</comment>
<sequence length="245" mass="27423">MVRYKLILEYDGADFVGWQRQENGLSIQEAVERAVKAFCGETVSAHAAGRTDSGVHALAMAAHVELEKDWRPDVVRDALNQHLRPAPIVILAAERVADDFHARFSCVGRAYEYRLVNRRTPLALDRGRAWRVSSRLDAETMDNAAQVLLGKHDFTTFRSAKCQSETPVKTLNEISVLRLGEDIYIRCAARSFLHNQVRSFVGSLVEVGKGKWRARDLKAALEAADRARCGPVAPPDGLYFLRADY</sequence>
<dbReference type="InterPro" id="IPR020103">
    <property type="entry name" value="PsdUridine_synth_cat_dom_sf"/>
</dbReference>
<gene>
    <name evidence="4 7" type="primary">truA</name>
    <name evidence="7" type="ORF">ACFMB1_04725</name>
</gene>
<evidence type="ECO:0000256" key="4">
    <source>
        <dbReference type="HAMAP-Rule" id="MF_00171"/>
    </source>
</evidence>
<comment type="caution">
    <text evidence="7">The sequence shown here is derived from an EMBL/GenBank/DDBJ whole genome shotgun (WGS) entry which is preliminary data.</text>
</comment>
<evidence type="ECO:0000259" key="6">
    <source>
        <dbReference type="Pfam" id="PF01416"/>
    </source>
</evidence>
<comment type="catalytic activity">
    <reaction evidence="4 5">
        <text>uridine(38/39/40) in tRNA = pseudouridine(38/39/40) in tRNA</text>
        <dbReference type="Rhea" id="RHEA:22376"/>
        <dbReference type="Rhea" id="RHEA-COMP:10085"/>
        <dbReference type="Rhea" id="RHEA-COMP:10087"/>
        <dbReference type="ChEBI" id="CHEBI:65314"/>
        <dbReference type="ChEBI" id="CHEBI:65315"/>
        <dbReference type="EC" id="5.4.99.12"/>
    </reaction>
</comment>
<dbReference type="InterPro" id="IPR020094">
    <property type="entry name" value="TruA/RsuA/RluB/E/F_N"/>
</dbReference>
<accession>A0ABW1KW04</accession>
<feature type="domain" description="Pseudouridine synthase I TruA alpha/beta" evidence="6">
    <location>
        <begin position="9"/>
        <end position="104"/>
    </location>
</feature>
<keyword evidence="8" id="KW-1185">Reference proteome</keyword>
<evidence type="ECO:0000256" key="3">
    <source>
        <dbReference type="ARBA" id="ARBA00023235"/>
    </source>
</evidence>
<dbReference type="PIRSF" id="PIRSF001430">
    <property type="entry name" value="tRNA_psdUrid_synth"/>
    <property type="match status" value="1"/>
</dbReference>
<dbReference type="Proteomes" id="UP001596116">
    <property type="component" value="Unassembled WGS sequence"/>
</dbReference>
<dbReference type="NCBIfam" id="TIGR00071">
    <property type="entry name" value="hisT_truA"/>
    <property type="match status" value="1"/>
</dbReference>
<dbReference type="HAMAP" id="MF_00171">
    <property type="entry name" value="TruA"/>
    <property type="match status" value="1"/>
</dbReference>
<evidence type="ECO:0000256" key="1">
    <source>
        <dbReference type="ARBA" id="ARBA00009375"/>
    </source>
</evidence>
<dbReference type="Gene3D" id="3.30.70.660">
    <property type="entry name" value="Pseudouridine synthase I, catalytic domain, C-terminal subdomain"/>
    <property type="match status" value="1"/>
</dbReference>
<evidence type="ECO:0000313" key="7">
    <source>
        <dbReference type="EMBL" id="MFC6034836.1"/>
    </source>
</evidence>
<evidence type="ECO:0000256" key="5">
    <source>
        <dbReference type="RuleBase" id="RU003792"/>
    </source>
</evidence>
<feature type="binding site" evidence="4">
    <location>
        <position position="111"/>
    </location>
    <ligand>
        <name>substrate</name>
    </ligand>
</feature>
<reference evidence="7 8" key="1">
    <citation type="submission" date="2024-09" db="EMBL/GenBank/DDBJ databases">
        <authorList>
            <person name="Zhang Z.-H."/>
        </authorList>
    </citation>
    <scope>NUCLEOTIDE SEQUENCE [LARGE SCALE GENOMIC DNA]</scope>
    <source>
        <strain evidence="7 8">HHTR114</strain>
    </source>
</reference>
<dbReference type="SUPFAM" id="SSF55120">
    <property type="entry name" value="Pseudouridine synthase"/>
    <property type="match status" value="1"/>
</dbReference>
<comment type="caution">
    <text evidence="4">Lacks conserved residue(s) required for the propagation of feature annotation.</text>
</comment>
<name>A0ABW1KW04_9PROT</name>
<organism evidence="7 8">
    <name type="scientific">Hyphococcus aureus</name>
    <dbReference type="NCBI Taxonomy" id="2666033"/>
    <lineage>
        <taxon>Bacteria</taxon>
        <taxon>Pseudomonadati</taxon>
        <taxon>Pseudomonadota</taxon>
        <taxon>Alphaproteobacteria</taxon>
        <taxon>Parvularculales</taxon>
        <taxon>Parvularculaceae</taxon>
        <taxon>Hyphococcus</taxon>
    </lineage>
</organism>
<keyword evidence="2 4" id="KW-0819">tRNA processing</keyword>
<dbReference type="PANTHER" id="PTHR11142:SF0">
    <property type="entry name" value="TRNA PSEUDOURIDINE SYNTHASE-LIKE 1"/>
    <property type="match status" value="1"/>
</dbReference>
<dbReference type="RefSeq" id="WP_379879826.1">
    <property type="nucleotide sequence ID" value="NZ_JBHPON010000001.1"/>
</dbReference>
<evidence type="ECO:0000313" key="8">
    <source>
        <dbReference type="Proteomes" id="UP001596116"/>
    </source>
</evidence>
<dbReference type="EMBL" id="JBHPON010000001">
    <property type="protein sequence ID" value="MFC6034836.1"/>
    <property type="molecule type" value="Genomic_DNA"/>
</dbReference>
<dbReference type="InterPro" id="IPR020095">
    <property type="entry name" value="PsdUridine_synth_TruA_C"/>
</dbReference>
<dbReference type="InterPro" id="IPR001406">
    <property type="entry name" value="PsdUridine_synth_TruA"/>
</dbReference>
<evidence type="ECO:0000256" key="2">
    <source>
        <dbReference type="ARBA" id="ARBA00022694"/>
    </source>
</evidence>
<dbReference type="Pfam" id="PF01416">
    <property type="entry name" value="PseudoU_synth_1"/>
    <property type="match status" value="2"/>
</dbReference>
<dbReference type="InterPro" id="IPR020097">
    <property type="entry name" value="PsdUridine_synth_TruA_a/b_dom"/>
</dbReference>
<protein>
    <recommendedName>
        <fullName evidence="4">tRNA pseudouridine synthase A</fullName>
        <ecNumber evidence="4">5.4.99.12</ecNumber>
    </recommendedName>
    <alternativeName>
        <fullName evidence="4">tRNA pseudouridine(38-40) synthase</fullName>
    </alternativeName>
    <alternativeName>
        <fullName evidence="4">tRNA pseudouridylate synthase I</fullName>
    </alternativeName>
    <alternativeName>
        <fullName evidence="4">tRNA-uridine isomerase I</fullName>
    </alternativeName>
</protein>